<dbReference type="GO" id="GO:0007018">
    <property type="term" value="P:microtubule-based movement"/>
    <property type="evidence" value="ECO:0007669"/>
    <property type="project" value="InterPro"/>
</dbReference>
<keyword evidence="6 9" id="KW-0505">Motor protein</keyword>
<keyword evidence="4 9" id="KW-0547">Nucleotide-binding</keyword>
<dbReference type="EMBL" id="ML736782">
    <property type="protein sequence ID" value="KAE8402932.1"/>
    <property type="molecule type" value="Genomic_DNA"/>
</dbReference>
<evidence type="ECO:0000256" key="9">
    <source>
        <dbReference type="RuleBase" id="RU000394"/>
    </source>
</evidence>
<comment type="similarity">
    <text evidence="8 9">Belongs to the TRAFAC class myosin-kinesin ATPase superfamily. Kinesin family.</text>
</comment>
<organism evidence="13 14">
    <name type="scientific">Aspergillus pseudonomiae</name>
    <dbReference type="NCBI Taxonomy" id="1506151"/>
    <lineage>
        <taxon>Eukaryota</taxon>
        <taxon>Fungi</taxon>
        <taxon>Dikarya</taxon>
        <taxon>Ascomycota</taxon>
        <taxon>Pezizomycotina</taxon>
        <taxon>Eurotiomycetes</taxon>
        <taxon>Eurotiomycetidae</taxon>
        <taxon>Eurotiales</taxon>
        <taxon>Aspergillaceae</taxon>
        <taxon>Aspergillus</taxon>
        <taxon>Aspergillus subgen. Circumdati</taxon>
    </lineage>
</organism>
<name>A0A5N7D904_9EURO</name>
<dbReference type="AlphaFoldDB" id="A0A5N7D904"/>
<evidence type="ECO:0000256" key="8">
    <source>
        <dbReference type="PROSITE-ProRule" id="PRU00283"/>
    </source>
</evidence>
<dbReference type="SMART" id="SM00129">
    <property type="entry name" value="KISc"/>
    <property type="match status" value="1"/>
</dbReference>
<keyword evidence="7" id="KW-0206">Cytoskeleton</keyword>
<dbReference type="Proteomes" id="UP000325579">
    <property type="component" value="Unassembled WGS sequence"/>
</dbReference>
<dbReference type="GO" id="GO:0008017">
    <property type="term" value="F:microtubule binding"/>
    <property type="evidence" value="ECO:0007669"/>
    <property type="project" value="InterPro"/>
</dbReference>
<dbReference type="Gene3D" id="3.40.850.10">
    <property type="entry name" value="Kinesin motor domain"/>
    <property type="match status" value="1"/>
</dbReference>
<comment type="subcellular location">
    <subcellularLocation>
        <location evidence="1">Cytoplasm</location>
        <location evidence="1">Cytoskeleton</location>
    </subcellularLocation>
</comment>
<dbReference type="GO" id="GO:0008574">
    <property type="term" value="F:plus-end-directed microtubule motor activity"/>
    <property type="evidence" value="ECO:0007669"/>
    <property type="project" value="TreeGrafter"/>
</dbReference>
<dbReference type="Pfam" id="PF00225">
    <property type="entry name" value="Kinesin"/>
    <property type="match status" value="1"/>
</dbReference>
<evidence type="ECO:0000313" key="14">
    <source>
        <dbReference type="Proteomes" id="UP000325579"/>
    </source>
</evidence>
<dbReference type="OrthoDB" id="4503436at2759"/>
<reference evidence="13 14" key="1">
    <citation type="submission" date="2019-04" db="EMBL/GenBank/DDBJ databases">
        <authorList>
            <consortium name="DOE Joint Genome Institute"/>
            <person name="Mondo S."/>
            <person name="Kjaerbolling I."/>
            <person name="Vesth T."/>
            <person name="Frisvad J.C."/>
            <person name="Nybo J.L."/>
            <person name="Theobald S."/>
            <person name="Kildgaard S."/>
            <person name="Isbrandt T."/>
            <person name="Kuo A."/>
            <person name="Sato A."/>
            <person name="Lyhne E.K."/>
            <person name="Kogle M.E."/>
            <person name="Wiebenga A."/>
            <person name="Kun R.S."/>
            <person name="Lubbers R.J."/>
            <person name="Makela M.R."/>
            <person name="Barry K."/>
            <person name="Chovatia M."/>
            <person name="Clum A."/>
            <person name="Daum C."/>
            <person name="Haridas S."/>
            <person name="He G."/>
            <person name="LaButti K."/>
            <person name="Lipzen A."/>
            <person name="Riley R."/>
            <person name="Salamov A."/>
            <person name="Simmons B.A."/>
            <person name="Magnuson J.K."/>
            <person name="Henrissat B."/>
            <person name="Mortensen U.H."/>
            <person name="Larsen T.O."/>
            <person name="Devries R.P."/>
            <person name="Grigoriev I.V."/>
            <person name="Machida M."/>
            <person name="Baker S.E."/>
            <person name="Andersen M.R."/>
            <person name="Cantor M.N."/>
            <person name="Hua S.X."/>
        </authorList>
    </citation>
    <scope>NUCLEOTIDE SEQUENCE [LARGE SCALE GENOMIC DNA]</scope>
    <source>
        <strain evidence="13 14">CBS 119388</strain>
    </source>
</reference>
<proteinExistence type="inferred from homology"/>
<evidence type="ECO:0000256" key="5">
    <source>
        <dbReference type="ARBA" id="ARBA00022840"/>
    </source>
</evidence>
<evidence type="ECO:0000256" key="2">
    <source>
        <dbReference type="ARBA" id="ARBA00022490"/>
    </source>
</evidence>
<dbReference type="SUPFAM" id="SSF52540">
    <property type="entry name" value="P-loop containing nucleoside triphosphate hydrolases"/>
    <property type="match status" value="1"/>
</dbReference>
<keyword evidence="14" id="KW-1185">Reference proteome</keyword>
<dbReference type="GO" id="GO:0072686">
    <property type="term" value="C:mitotic spindle"/>
    <property type="evidence" value="ECO:0007669"/>
    <property type="project" value="TreeGrafter"/>
</dbReference>
<dbReference type="PRINTS" id="PR00380">
    <property type="entry name" value="KINESINHEAVY"/>
</dbReference>
<accession>A0A5N7D904</accession>
<dbReference type="InterPro" id="IPR019821">
    <property type="entry name" value="Kinesin_motor_CS"/>
</dbReference>
<evidence type="ECO:0000256" key="10">
    <source>
        <dbReference type="SAM" id="Coils"/>
    </source>
</evidence>
<sequence>MMLIKAGLLLGYNCTTFAYRQTGTGKTYTMAGEMTEEFGLLSDNAGIIPRTLYTLFDKLKGRDSTVKCSFIELERNGVVNGNLLVKGMQESYIDSPSAGLQLLTMGSQKRQVAATKCNDLSSRSHTVFTIHVLTKTSEVSFTSGKLNLVDLAGSENIQRSGSEKKRAVEAGQINKSFLTLGRVINVLVDKSSHVPYRESKLTRLLQDSLGGRTKTCIIATVSPCLSNQEETISTLDYAFRAKNIHNRPQMNTPVPKDALLSELASEVENLKRNLIATRHRNGVYMTSDAHEEMTKENESQRIINQEQKQRIEALESNLNHKAEESLALKRQLQELLVDNKEAPVEIGRMKDTLHKAEQTWDISVAGVSDFTEKLQTRMKSFQAQQTGLLRDFSNNLSQFLENEMMAAQKNSSILHDVLLSVENMGMRSKAQTLKDQTEAGLEDLKEISQKVRAMVGTTMNEVSQAIRRVTEGLQDALLKCSNDFEMAYTTLQTEIESTFETIIRHPEEQSIQTSELQLQLQDANSRMKEMNHKTSIDVARLLEEERTSAEAERRNFLDQIAALYDLSLQTRWNRLQGNYSTICNDISSSGDLMEGLATHSRVDECITKQKQIAEEIIHLRSQLKVRMEQDKKTINNEHLSARRAVLSAQKDLQQTVENGEDGFDEPVALWAQKLENTQSHNNKLIDAYLNKSNTLEATVQQSCSMVKGQRETVLQSCGKFQEDMLLRSDSIEQPIATLEKDICEPLSHLQESIRNPIFLISACLKRPPESTNTSPQDVNMASLTCSVHEGPQEKNFHDRQQLTDSDRGGIPPWIPDNPVEQPCSEVPSDNDEPRIKRRRI</sequence>
<feature type="coiled-coil region" evidence="10">
    <location>
        <begin position="260"/>
        <end position="331"/>
    </location>
</feature>
<dbReference type="InterPro" id="IPR047149">
    <property type="entry name" value="KIF11-like"/>
</dbReference>
<evidence type="ECO:0000256" key="11">
    <source>
        <dbReference type="SAM" id="MobiDB-lite"/>
    </source>
</evidence>
<dbReference type="GO" id="GO:0005524">
    <property type="term" value="F:ATP binding"/>
    <property type="evidence" value="ECO:0007669"/>
    <property type="project" value="UniProtKB-KW"/>
</dbReference>
<feature type="domain" description="Kinesin motor" evidence="12">
    <location>
        <begin position="1"/>
        <end position="244"/>
    </location>
</feature>
<protein>
    <recommendedName>
        <fullName evidence="9">Kinesin-like protein</fullName>
    </recommendedName>
</protein>
<dbReference type="GeneID" id="43669567"/>
<evidence type="ECO:0000256" key="6">
    <source>
        <dbReference type="ARBA" id="ARBA00023175"/>
    </source>
</evidence>
<keyword evidence="2" id="KW-0963">Cytoplasm</keyword>
<keyword evidence="10" id="KW-0175">Coiled coil</keyword>
<keyword evidence="5 9" id="KW-0067">ATP-binding</keyword>
<feature type="compositionally biased region" description="Basic and acidic residues" evidence="11">
    <location>
        <begin position="792"/>
        <end position="807"/>
    </location>
</feature>
<evidence type="ECO:0000313" key="13">
    <source>
        <dbReference type="EMBL" id="KAE8402932.1"/>
    </source>
</evidence>
<dbReference type="GO" id="GO:0000073">
    <property type="term" value="P:initial mitotic spindle pole body separation"/>
    <property type="evidence" value="ECO:0007669"/>
    <property type="project" value="TreeGrafter"/>
</dbReference>
<evidence type="ECO:0000256" key="3">
    <source>
        <dbReference type="ARBA" id="ARBA00022701"/>
    </source>
</evidence>
<dbReference type="PANTHER" id="PTHR47970">
    <property type="entry name" value="KINESIN-LIKE PROTEIN KIF11"/>
    <property type="match status" value="1"/>
</dbReference>
<dbReference type="GO" id="GO:0005634">
    <property type="term" value="C:nucleus"/>
    <property type="evidence" value="ECO:0007669"/>
    <property type="project" value="TreeGrafter"/>
</dbReference>
<dbReference type="PROSITE" id="PS50067">
    <property type="entry name" value="KINESIN_MOTOR_2"/>
    <property type="match status" value="1"/>
</dbReference>
<feature type="coiled-coil region" evidence="10">
    <location>
        <begin position="513"/>
        <end position="559"/>
    </location>
</feature>
<keyword evidence="3 9" id="KW-0493">Microtubule</keyword>
<dbReference type="InterPro" id="IPR036961">
    <property type="entry name" value="Kinesin_motor_dom_sf"/>
</dbReference>
<dbReference type="GO" id="GO:0005876">
    <property type="term" value="C:spindle microtubule"/>
    <property type="evidence" value="ECO:0007669"/>
    <property type="project" value="TreeGrafter"/>
</dbReference>
<dbReference type="PROSITE" id="PS00411">
    <property type="entry name" value="KINESIN_MOTOR_1"/>
    <property type="match status" value="1"/>
</dbReference>
<feature type="region of interest" description="Disordered" evidence="11">
    <location>
        <begin position="792"/>
        <end position="840"/>
    </location>
</feature>
<evidence type="ECO:0000256" key="4">
    <source>
        <dbReference type="ARBA" id="ARBA00022741"/>
    </source>
</evidence>
<dbReference type="InterPro" id="IPR027417">
    <property type="entry name" value="P-loop_NTPase"/>
</dbReference>
<dbReference type="InterPro" id="IPR001752">
    <property type="entry name" value="Kinesin_motor_dom"/>
</dbReference>
<dbReference type="PANTHER" id="PTHR47970:SF12">
    <property type="entry name" value="KINESIN FAMILY MEMBER 11"/>
    <property type="match status" value="1"/>
</dbReference>
<evidence type="ECO:0000256" key="7">
    <source>
        <dbReference type="ARBA" id="ARBA00023212"/>
    </source>
</evidence>
<evidence type="ECO:0000259" key="12">
    <source>
        <dbReference type="PROSITE" id="PS50067"/>
    </source>
</evidence>
<comment type="caution">
    <text evidence="8">Lacks conserved residue(s) required for the propagation of feature annotation.</text>
</comment>
<dbReference type="RefSeq" id="XP_031940251.1">
    <property type="nucleotide sequence ID" value="XM_032084876.1"/>
</dbReference>
<gene>
    <name evidence="13" type="ORF">BDV37DRAFT_272484</name>
</gene>
<evidence type="ECO:0000256" key="1">
    <source>
        <dbReference type="ARBA" id="ARBA00004245"/>
    </source>
</evidence>